<dbReference type="EMBL" id="JAAQHG020000014">
    <property type="protein sequence ID" value="KAL1586398.1"/>
    <property type="molecule type" value="Genomic_DNA"/>
</dbReference>
<comment type="subcellular location">
    <subcellularLocation>
        <location evidence="1">Membrane</location>
        <topology evidence="1">Multi-pass membrane protein</topology>
    </subcellularLocation>
</comment>
<proteinExistence type="inferred from homology"/>
<feature type="transmembrane region" description="Helical" evidence="7">
    <location>
        <begin position="90"/>
        <end position="109"/>
    </location>
</feature>
<evidence type="ECO:0000256" key="7">
    <source>
        <dbReference type="SAM" id="Phobius"/>
    </source>
</evidence>
<dbReference type="InterPro" id="IPR051633">
    <property type="entry name" value="AceTr"/>
</dbReference>
<evidence type="ECO:0000256" key="4">
    <source>
        <dbReference type="ARBA" id="ARBA00022989"/>
    </source>
</evidence>
<sequence>MTDLKASSDRELAQHRERHNSYGGNPLAHIHSSDSARLPAFGGAAQPGLYKPPKTQIANPVPLGLAGFAFTTFLLSLVNLGTRNLSQSTIVIAPALAYGGFIQLLAGMWDIAIGNTFGGCALSSYGGFWMGLAILEIPGGFRVAEAYGGQTPDYYTAFALYIFGWFIFTVLMWLLTLRSTLAFNTLFLSVWIAFICLGVGYLDARNTADGAPNVPLTRAGGVFGIIASFIAWYNMMAGLLDRSNSFFLVPVVHFPWSDKGREARRKKSEDGDSIV</sequence>
<dbReference type="Pfam" id="PF01184">
    <property type="entry name" value="Gpr1_Fun34_YaaH"/>
    <property type="match status" value="1"/>
</dbReference>
<evidence type="ECO:0000256" key="2">
    <source>
        <dbReference type="ARBA" id="ARBA00005587"/>
    </source>
</evidence>
<feature type="region of interest" description="Disordered" evidence="6">
    <location>
        <begin position="1"/>
        <end position="25"/>
    </location>
</feature>
<feature type="transmembrane region" description="Helical" evidence="7">
    <location>
        <begin position="155"/>
        <end position="174"/>
    </location>
</feature>
<protein>
    <submittedName>
        <fullName evidence="8">Uncharacterized protein</fullName>
    </submittedName>
</protein>
<dbReference type="GeneID" id="96006740"/>
<keyword evidence="5 7" id="KW-0472">Membrane</keyword>
<dbReference type="AlphaFoldDB" id="A0AB34KSZ7"/>
<dbReference type="PANTHER" id="PTHR31123">
    <property type="entry name" value="ACCUMULATION OF DYADS PROTEIN 2-RELATED"/>
    <property type="match status" value="1"/>
</dbReference>
<gene>
    <name evidence="8" type="ORF">WHR41_05297</name>
</gene>
<dbReference type="Proteomes" id="UP000803884">
    <property type="component" value="Unassembled WGS sequence"/>
</dbReference>
<dbReference type="NCBIfam" id="NF038013">
    <property type="entry name" value="AceTr_1"/>
    <property type="match status" value="1"/>
</dbReference>
<reference evidence="8 9" key="1">
    <citation type="journal article" date="2020" name="Microbiol. Resour. Announc.">
        <title>Draft Genome Sequence of a Cladosporium Species Isolated from the Mesophotic Ascidian Didemnum maculosum.</title>
        <authorList>
            <person name="Gioti A."/>
            <person name="Siaperas R."/>
            <person name="Nikolaivits E."/>
            <person name="Le Goff G."/>
            <person name="Ouazzani J."/>
            <person name="Kotoulas G."/>
            <person name="Topakas E."/>
        </authorList>
    </citation>
    <scope>NUCLEOTIDE SEQUENCE [LARGE SCALE GENOMIC DNA]</scope>
    <source>
        <strain evidence="8 9">TM138-S3</strain>
    </source>
</reference>
<comment type="caution">
    <text evidence="8">The sequence shown here is derived from an EMBL/GenBank/DDBJ whole genome shotgun (WGS) entry which is preliminary data.</text>
</comment>
<dbReference type="RefSeq" id="XP_069229503.1">
    <property type="nucleotide sequence ID" value="XM_069373902.1"/>
</dbReference>
<comment type="similarity">
    <text evidence="2">Belongs to the acetate uptake transporter (AceTr) (TC 2.A.96) family.</text>
</comment>
<feature type="compositionally biased region" description="Basic and acidic residues" evidence="6">
    <location>
        <begin position="1"/>
        <end position="15"/>
    </location>
</feature>
<keyword evidence="4 7" id="KW-1133">Transmembrane helix</keyword>
<organism evidence="8 9">
    <name type="scientific">Cladosporium halotolerans</name>
    <dbReference type="NCBI Taxonomy" id="1052096"/>
    <lineage>
        <taxon>Eukaryota</taxon>
        <taxon>Fungi</taxon>
        <taxon>Dikarya</taxon>
        <taxon>Ascomycota</taxon>
        <taxon>Pezizomycotina</taxon>
        <taxon>Dothideomycetes</taxon>
        <taxon>Dothideomycetidae</taxon>
        <taxon>Cladosporiales</taxon>
        <taxon>Cladosporiaceae</taxon>
        <taxon>Cladosporium</taxon>
    </lineage>
</organism>
<feature type="transmembrane region" description="Helical" evidence="7">
    <location>
        <begin position="116"/>
        <end position="135"/>
    </location>
</feature>
<keyword evidence="9" id="KW-1185">Reference proteome</keyword>
<feature type="transmembrane region" description="Helical" evidence="7">
    <location>
        <begin position="222"/>
        <end position="240"/>
    </location>
</feature>
<evidence type="ECO:0000256" key="1">
    <source>
        <dbReference type="ARBA" id="ARBA00004141"/>
    </source>
</evidence>
<dbReference type="InterPro" id="IPR047622">
    <property type="entry name" value="GPR1_FUN34_YAAH"/>
</dbReference>
<evidence type="ECO:0000256" key="6">
    <source>
        <dbReference type="SAM" id="MobiDB-lite"/>
    </source>
</evidence>
<accession>A0AB34KSZ7</accession>
<dbReference type="GO" id="GO:0005886">
    <property type="term" value="C:plasma membrane"/>
    <property type="evidence" value="ECO:0007669"/>
    <property type="project" value="TreeGrafter"/>
</dbReference>
<evidence type="ECO:0000313" key="9">
    <source>
        <dbReference type="Proteomes" id="UP000803884"/>
    </source>
</evidence>
<dbReference type="PROSITE" id="PS01114">
    <property type="entry name" value="GPR1_FUN34_YAAH"/>
    <property type="match status" value="1"/>
</dbReference>
<dbReference type="InterPro" id="IPR000791">
    <property type="entry name" value="Gpr1/Fun34/SatP-like"/>
</dbReference>
<keyword evidence="3 7" id="KW-0812">Transmembrane</keyword>
<feature type="transmembrane region" description="Helical" evidence="7">
    <location>
        <begin position="57"/>
        <end position="78"/>
    </location>
</feature>
<evidence type="ECO:0000256" key="3">
    <source>
        <dbReference type="ARBA" id="ARBA00022692"/>
    </source>
</evidence>
<feature type="transmembrane region" description="Helical" evidence="7">
    <location>
        <begin position="181"/>
        <end position="202"/>
    </location>
</feature>
<evidence type="ECO:0000313" key="8">
    <source>
        <dbReference type="EMBL" id="KAL1586398.1"/>
    </source>
</evidence>
<evidence type="ECO:0000256" key="5">
    <source>
        <dbReference type="ARBA" id="ARBA00023136"/>
    </source>
</evidence>
<name>A0AB34KSZ7_9PEZI</name>
<dbReference type="GO" id="GO:0015123">
    <property type="term" value="F:acetate transmembrane transporter activity"/>
    <property type="evidence" value="ECO:0007669"/>
    <property type="project" value="TreeGrafter"/>
</dbReference>
<dbReference type="PANTHER" id="PTHR31123:SF1">
    <property type="entry name" value="ACCUMULATION OF DYADS PROTEIN 2-RELATED"/>
    <property type="match status" value="1"/>
</dbReference>